<dbReference type="GO" id="GO:0006412">
    <property type="term" value="P:translation"/>
    <property type="evidence" value="ECO:0007669"/>
    <property type="project" value="UniProtKB-UniRule"/>
</dbReference>
<proteinExistence type="inferred from homology"/>
<evidence type="ECO:0000256" key="6">
    <source>
        <dbReference type="RuleBase" id="RU003631"/>
    </source>
</evidence>
<dbReference type="SUPFAM" id="SSF52313">
    <property type="entry name" value="Ribosomal protein S2"/>
    <property type="match status" value="1"/>
</dbReference>
<gene>
    <name evidence="5" type="primary">rpsB</name>
    <name evidence="7" type="ORF">A2997_01155</name>
</gene>
<sequence length="226" mass="25391">MSDINNLIEQMYTAGLQTGYTRSRRHPSTQDAIYAIKNRIDIIDLTQTAKVLVEAQEFLAGIKRAGKKILFVGTKPEIKRLITEAAEHADMPYITKRWVGGILTNFKEIRGRINILDDLEDRKATNRLIYRTKKERLLLERTIDKLNANFGGIKDMKDLPGALVIIDPLKENNAVKETRIKNIPIVALGNTDCDMSVIEYPIIGNDATQASVSLILNALVEAMKTI</sequence>
<dbReference type="InterPro" id="IPR001865">
    <property type="entry name" value="Ribosomal_uS2"/>
</dbReference>
<dbReference type="InterPro" id="IPR018130">
    <property type="entry name" value="Ribosomal_uS2_CS"/>
</dbReference>
<evidence type="ECO:0000256" key="5">
    <source>
        <dbReference type="HAMAP-Rule" id="MF_00291"/>
    </source>
</evidence>
<reference evidence="7 8" key="1">
    <citation type="journal article" date="2016" name="Nat. Commun.">
        <title>Thousands of microbial genomes shed light on interconnected biogeochemical processes in an aquifer system.</title>
        <authorList>
            <person name="Anantharaman K."/>
            <person name="Brown C.T."/>
            <person name="Hug L.A."/>
            <person name="Sharon I."/>
            <person name="Castelle C.J."/>
            <person name="Probst A.J."/>
            <person name="Thomas B.C."/>
            <person name="Singh A."/>
            <person name="Wilkins M.J."/>
            <person name="Karaoz U."/>
            <person name="Brodie E.L."/>
            <person name="Williams K.H."/>
            <person name="Hubbard S.S."/>
            <person name="Banfield J.F."/>
        </authorList>
    </citation>
    <scope>NUCLEOTIDE SEQUENCE [LARGE SCALE GENOMIC DNA]</scope>
</reference>
<evidence type="ECO:0000313" key="7">
    <source>
        <dbReference type="EMBL" id="OGI84091.1"/>
    </source>
</evidence>
<dbReference type="PROSITE" id="PS00963">
    <property type="entry name" value="RIBOSOMAL_S2_2"/>
    <property type="match status" value="1"/>
</dbReference>
<dbReference type="Gene3D" id="1.10.287.610">
    <property type="entry name" value="Helix hairpin bin"/>
    <property type="match status" value="1"/>
</dbReference>
<keyword evidence="3 5" id="KW-0687">Ribonucleoprotein</keyword>
<name>A0A1F6WQD9_9BACT</name>
<evidence type="ECO:0000256" key="3">
    <source>
        <dbReference type="ARBA" id="ARBA00023274"/>
    </source>
</evidence>
<dbReference type="PRINTS" id="PR00395">
    <property type="entry name" value="RIBOSOMALS2"/>
</dbReference>
<dbReference type="HAMAP" id="MF_00291_B">
    <property type="entry name" value="Ribosomal_uS2_B"/>
    <property type="match status" value="1"/>
</dbReference>
<protein>
    <recommendedName>
        <fullName evidence="4 5">Small ribosomal subunit protein uS2</fullName>
    </recommendedName>
</protein>
<dbReference type="Gene3D" id="3.40.50.10490">
    <property type="entry name" value="Glucose-6-phosphate isomerase like protein, domain 1"/>
    <property type="match status" value="1"/>
</dbReference>
<comment type="similarity">
    <text evidence="1 5 6">Belongs to the universal ribosomal protein uS2 family.</text>
</comment>
<evidence type="ECO:0000256" key="4">
    <source>
        <dbReference type="ARBA" id="ARBA00035256"/>
    </source>
</evidence>
<accession>A0A1F6WQD9</accession>
<dbReference type="CDD" id="cd01425">
    <property type="entry name" value="RPS2"/>
    <property type="match status" value="1"/>
</dbReference>
<dbReference type="PANTHER" id="PTHR12534">
    <property type="entry name" value="30S RIBOSOMAL PROTEIN S2 PROKARYOTIC AND ORGANELLAR"/>
    <property type="match status" value="1"/>
</dbReference>
<dbReference type="Pfam" id="PF00318">
    <property type="entry name" value="Ribosomal_S2"/>
    <property type="match status" value="1"/>
</dbReference>
<keyword evidence="2 5" id="KW-0689">Ribosomal protein</keyword>
<dbReference type="NCBIfam" id="TIGR01011">
    <property type="entry name" value="rpsB_bact"/>
    <property type="match status" value="1"/>
</dbReference>
<evidence type="ECO:0000256" key="1">
    <source>
        <dbReference type="ARBA" id="ARBA00006242"/>
    </source>
</evidence>
<dbReference type="EMBL" id="MFUQ01000003">
    <property type="protein sequence ID" value="OGI84091.1"/>
    <property type="molecule type" value="Genomic_DNA"/>
</dbReference>
<evidence type="ECO:0000256" key="2">
    <source>
        <dbReference type="ARBA" id="ARBA00022980"/>
    </source>
</evidence>
<dbReference type="GO" id="GO:0003735">
    <property type="term" value="F:structural constituent of ribosome"/>
    <property type="evidence" value="ECO:0007669"/>
    <property type="project" value="InterPro"/>
</dbReference>
<dbReference type="AlphaFoldDB" id="A0A1F6WQD9"/>
<dbReference type="STRING" id="1801766.A2997_01155"/>
<dbReference type="InterPro" id="IPR023591">
    <property type="entry name" value="Ribosomal_uS2_flav_dom_sf"/>
</dbReference>
<evidence type="ECO:0000313" key="8">
    <source>
        <dbReference type="Proteomes" id="UP000179448"/>
    </source>
</evidence>
<dbReference type="Proteomes" id="UP000179448">
    <property type="component" value="Unassembled WGS sequence"/>
</dbReference>
<dbReference type="GO" id="GO:0015935">
    <property type="term" value="C:small ribosomal subunit"/>
    <property type="evidence" value="ECO:0007669"/>
    <property type="project" value="InterPro"/>
</dbReference>
<organism evidence="7 8">
    <name type="scientific">Candidatus Nomurabacteria bacterium RIFCSPLOWO2_01_FULL_36_10b</name>
    <dbReference type="NCBI Taxonomy" id="1801766"/>
    <lineage>
        <taxon>Bacteria</taxon>
        <taxon>Candidatus Nomuraibacteriota</taxon>
    </lineage>
</organism>
<comment type="caution">
    <text evidence="7">The sequence shown here is derived from an EMBL/GenBank/DDBJ whole genome shotgun (WGS) entry which is preliminary data.</text>
</comment>
<dbReference type="PANTHER" id="PTHR12534:SF0">
    <property type="entry name" value="SMALL RIBOSOMAL SUBUNIT PROTEIN US2M"/>
    <property type="match status" value="1"/>
</dbReference>
<dbReference type="InterPro" id="IPR005706">
    <property type="entry name" value="Ribosomal_uS2_bac/mit/plastid"/>
</dbReference>